<gene>
    <name evidence="1" type="ORF">ONB1V03_LOCUS15790</name>
</gene>
<protein>
    <submittedName>
        <fullName evidence="1">Uncharacterized protein</fullName>
    </submittedName>
</protein>
<dbReference type="Proteomes" id="UP000728032">
    <property type="component" value="Unassembled WGS sequence"/>
</dbReference>
<name>A0A7R9MFM2_9ACAR</name>
<dbReference type="AlphaFoldDB" id="A0A7R9MFM2"/>
<keyword evidence="2" id="KW-1185">Reference proteome</keyword>
<organism evidence="1">
    <name type="scientific">Oppiella nova</name>
    <dbReference type="NCBI Taxonomy" id="334625"/>
    <lineage>
        <taxon>Eukaryota</taxon>
        <taxon>Metazoa</taxon>
        <taxon>Ecdysozoa</taxon>
        <taxon>Arthropoda</taxon>
        <taxon>Chelicerata</taxon>
        <taxon>Arachnida</taxon>
        <taxon>Acari</taxon>
        <taxon>Acariformes</taxon>
        <taxon>Sarcoptiformes</taxon>
        <taxon>Oribatida</taxon>
        <taxon>Brachypylina</taxon>
        <taxon>Oppioidea</taxon>
        <taxon>Oppiidae</taxon>
        <taxon>Oppiella</taxon>
    </lineage>
</organism>
<accession>A0A7R9MFM2</accession>
<dbReference type="EMBL" id="OC931631">
    <property type="protein sequence ID" value="CAD7659194.1"/>
    <property type="molecule type" value="Genomic_DNA"/>
</dbReference>
<proteinExistence type="predicted"/>
<evidence type="ECO:0000313" key="1">
    <source>
        <dbReference type="EMBL" id="CAD7659194.1"/>
    </source>
</evidence>
<sequence length="98" mass="10968">MSGHQSITGITMKLLPIIVCLVAFGLLLSTEISAQRKALDGQLQGLSVMGRPLRFLRKEPSRRVSTRTMTRVSRKKFKLAPLQQLIISCKKSLYQANI</sequence>
<evidence type="ECO:0000313" key="2">
    <source>
        <dbReference type="Proteomes" id="UP000728032"/>
    </source>
</evidence>
<dbReference type="EMBL" id="CAJPVJ010016806">
    <property type="protein sequence ID" value="CAG2176356.1"/>
    <property type="molecule type" value="Genomic_DNA"/>
</dbReference>
<reference evidence="1" key="1">
    <citation type="submission" date="2020-11" db="EMBL/GenBank/DDBJ databases">
        <authorList>
            <person name="Tran Van P."/>
        </authorList>
    </citation>
    <scope>NUCLEOTIDE SEQUENCE</scope>
</reference>